<protein>
    <submittedName>
        <fullName evidence="4">Phospholipase D family member 4</fullName>
    </submittedName>
</protein>
<dbReference type="GO" id="GO:0032588">
    <property type="term" value="C:trans-Golgi network membrane"/>
    <property type="evidence" value="ECO:0007669"/>
    <property type="project" value="Ensembl"/>
</dbReference>
<dbReference type="Ensembl" id="ENSSPUT00000015457.1">
    <property type="protein sequence ID" value="ENSSPUP00000014486.1"/>
    <property type="gene ID" value="ENSSPUG00000011174.1"/>
</dbReference>
<evidence type="ECO:0000256" key="1">
    <source>
        <dbReference type="ARBA" id="ARBA00008664"/>
    </source>
</evidence>
<dbReference type="Gene3D" id="3.30.870.10">
    <property type="entry name" value="Endonuclease Chain A"/>
    <property type="match status" value="2"/>
</dbReference>
<dbReference type="Pfam" id="PF13918">
    <property type="entry name" value="PLDc_3"/>
    <property type="match status" value="1"/>
</dbReference>
<dbReference type="GeneTree" id="ENSGT00950000183059"/>
<organism evidence="4 5">
    <name type="scientific">Sphenodon punctatus</name>
    <name type="common">Tuatara</name>
    <name type="synonym">Hatteria punctata</name>
    <dbReference type="NCBI Taxonomy" id="8508"/>
    <lineage>
        <taxon>Eukaryota</taxon>
        <taxon>Metazoa</taxon>
        <taxon>Chordata</taxon>
        <taxon>Craniata</taxon>
        <taxon>Vertebrata</taxon>
        <taxon>Euteleostomi</taxon>
        <taxon>Lepidosauria</taxon>
        <taxon>Sphenodontia</taxon>
        <taxon>Sphenodontidae</taxon>
        <taxon>Sphenodon</taxon>
    </lineage>
</organism>
<dbReference type="OMA" id="GYIIPVF"/>
<evidence type="ECO:0000256" key="2">
    <source>
        <dbReference type="SAM" id="Phobius"/>
    </source>
</evidence>
<keyword evidence="2" id="KW-1133">Transmembrane helix</keyword>
<gene>
    <name evidence="4" type="primary">PLD4</name>
</gene>
<dbReference type="InterPro" id="IPR050874">
    <property type="entry name" value="Diverse_PLD-related"/>
</dbReference>
<name>A0A8D0L7J2_SPHPU</name>
<dbReference type="GO" id="GO:0006909">
    <property type="term" value="P:phagocytosis"/>
    <property type="evidence" value="ECO:0007669"/>
    <property type="project" value="Ensembl"/>
</dbReference>
<dbReference type="GO" id="GO:1900015">
    <property type="term" value="P:regulation of cytokine production involved in inflammatory response"/>
    <property type="evidence" value="ECO:0007669"/>
    <property type="project" value="Ensembl"/>
</dbReference>
<dbReference type="PANTHER" id="PTHR10185">
    <property type="entry name" value="PHOSPHOLIPASE D - RELATED"/>
    <property type="match status" value="1"/>
</dbReference>
<dbReference type="GO" id="GO:0045145">
    <property type="term" value="F:single-stranded DNA 5'-3' DNA exonuclease activity"/>
    <property type="evidence" value="ECO:0007669"/>
    <property type="project" value="Ensembl"/>
</dbReference>
<feature type="transmembrane region" description="Helical" evidence="2">
    <location>
        <begin position="29"/>
        <end position="50"/>
    </location>
</feature>
<dbReference type="GO" id="GO:0002244">
    <property type="term" value="P:hematopoietic progenitor cell differentiation"/>
    <property type="evidence" value="ECO:0007669"/>
    <property type="project" value="Ensembl"/>
</dbReference>
<dbReference type="FunFam" id="3.30.870.10:FF:000019">
    <property type="entry name" value="phospholipase D3 isoform X1"/>
    <property type="match status" value="1"/>
</dbReference>
<evidence type="ECO:0000259" key="3">
    <source>
        <dbReference type="PROSITE" id="PS50035"/>
    </source>
</evidence>
<reference evidence="4" key="2">
    <citation type="submission" date="2025-09" db="UniProtKB">
        <authorList>
            <consortium name="Ensembl"/>
        </authorList>
    </citation>
    <scope>IDENTIFICATION</scope>
</reference>
<dbReference type="InterPro" id="IPR001736">
    <property type="entry name" value="PLipase_D/transphosphatidylase"/>
</dbReference>
<dbReference type="InterPro" id="IPR032803">
    <property type="entry name" value="PLDc_3"/>
</dbReference>
<keyword evidence="2" id="KW-0472">Membrane</keyword>
<reference evidence="4" key="1">
    <citation type="submission" date="2025-08" db="UniProtKB">
        <authorList>
            <consortium name="Ensembl"/>
        </authorList>
    </citation>
    <scope>IDENTIFICATION</scope>
</reference>
<dbReference type="GO" id="GO:0051649">
    <property type="term" value="P:establishment of localization in cell"/>
    <property type="evidence" value="ECO:0007669"/>
    <property type="project" value="Ensembl"/>
</dbReference>
<accession>A0A8D0L7J2</accession>
<comment type="similarity">
    <text evidence="1">Belongs to the phospholipase D family.</text>
</comment>
<evidence type="ECO:0000313" key="4">
    <source>
        <dbReference type="Ensembl" id="ENSSPUP00000014486.1"/>
    </source>
</evidence>
<dbReference type="PROSITE" id="PS50035">
    <property type="entry name" value="PLD"/>
    <property type="match status" value="2"/>
</dbReference>
<feature type="domain" description="PLD phosphodiesterase" evidence="3">
    <location>
        <begin position="210"/>
        <end position="237"/>
    </location>
</feature>
<sequence>MIGKMTFKEPLKLNKAFYRKLRGKDHKDTGLILGMISLVGLVVMMVIHFIHPVTVVISEDEEDTIVNSYQEDSDQELVRDRMTKQQLVNICNDACIFELVESLPCDMPYGTNTTMVKPLNQAWTGLLNMAKESIHVASYFWSLTGEDINVNDSSSVQGEDLLRKLESLLAANVSLYIATSQPTLARNSTDLQLLKEKGAHIKRINFGRLTKGILHTKFWIVDMKHIYLGSANMDWRSLVQVKEVGTVIYNCSCLAKDLWKTFKTYWDVGHPNATVPSPWPSNYSTEINKQKPLEVQFNGTTSTAYFSASPPVFCPEGRTHDLTAILGAIYDAKVFVYVSVMDYFPTSRFRHPARYWPAIDNALRTVAFSHNVRIQLLVSCWVHTDPSMFHYLESLHALNDPHANITVEVKIFIVPVGNHSNIPFARVGHHKYMVTDKVAYIGTSNWSEDYFHTTAGVGLVIKQSSTDPRKKNPLIQEQLKSLFERDWNSKYSINMEDLHGQKDCAWEEAFKR</sequence>
<dbReference type="GO" id="GO:0005769">
    <property type="term" value="C:early endosome"/>
    <property type="evidence" value="ECO:0007669"/>
    <property type="project" value="Ensembl"/>
</dbReference>
<dbReference type="PANTHER" id="PTHR10185:SF8">
    <property type="entry name" value="5'-3' EXONUCLEASE PLD4"/>
    <property type="match status" value="1"/>
</dbReference>
<proteinExistence type="inferred from homology"/>
<dbReference type="Proteomes" id="UP000694392">
    <property type="component" value="Unplaced"/>
</dbReference>
<evidence type="ECO:0000313" key="5">
    <source>
        <dbReference type="Proteomes" id="UP000694392"/>
    </source>
</evidence>
<dbReference type="SMART" id="SM00155">
    <property type="entry name" value="PLDc"/>
    <property type="match status" value="2"/>
</dbReference>
<dbReference type="AlphaFoldDB" id="A0A8D0L7J2"/>
<dbReference type="GO" id="GO:0045335">
    <property type="term" value="C:phagocytic vesicle"/>
    <property type="evidence" value="ECO:0007669"/>
    <property type="project" value="Ensembl"/>
</dbReference>
<dbReference type="SUPFAM" id="SSF56024">
    <property type="entry name" value="Phospholipase D/nuclease"/>
    <property type="match status" value="2"/>
</dbReference>
<dbReference type="GO" id="GO:0005634">
    <property type="term" value="C:nucleus"/>
    <property type="evidence" value="ECO:0007669"/>
    <property type="project" value="Ensembl"/>
</dbReference>
<feature type="domain" description="PLD phosphodiesterase" evidence="3">
    <location>
        <begin position="424"/>
        <end position="450"/>
    </location>
</feature>
<keyword evidence="2" id="KW-0812">Transmembrane</keyword>
<keyword evidence="5" id="KW-1185">Reference proteome</keyword>
<dbReference type="GO" id="GO:0005789">
    <property type="term" value="C:endoplasmic reticulum membrane"/>
    <property type="evidence" value="ECO:0007669"/>
    <property type="project" value="Ensembl"/>
</dbReference>